<dbReference type="Gene3D" id="1.25.40.10">
    <property type="entry name" value="Tetratricopeptide repeat domain"/>
    <property type="match status" value="3"/>
</dbReference>
<dbReference type="GO" id="GO:0016779">
    <property type="term" value="F:nucleotidyltransferase activity"/>
    <property type="evidence" value="ECO:0007669"/>
    <property type="project" value="UniProtKB-KW"/>
</dbReference>
<name>A0A815ES62_9BILA</name>
<evidence type="ECO:0000256" key="3">
    <source>
        <dbReference type="ARBA" id="ARBA00022679"/>
    </source>
</evidence>
<comment type="catalytic activity">
    <reaction evidence="7 9">
        <text>L-arginyl-[protein] + NAD(+) = N(omega)-(ADP-D-ribosyl)-L-arginyl-[protein] + nicotinamide + H(+)</text>
        <dbReference type="Rhea" id="RHEA:19149"/>
        <dbReference type="Rhea" id="RHEA-COMP:10532"/>
        <dbReference type="Rhea" id="RHEA-COMP:15087"/>
        <dbReference type="ChEBI" id="CHEBI:15378"/>
        <dbReference type="ChEBI" id="CHEBI:17154"/>
        <dbReference type="ChEBI" id="CHEBI:29965"/>
        <dbReference type="ChEBI" id="CHEBI:57540"/>
        <dbReference type="ChEBI" id="CHEBI:142554"/>
        <dbReference type="EC" id="2.4.2.31"/>
    </reaction>
</comment>
<dbReference type="EC" id="2.4.2.31" evidence="9"/>
<evidence type="ECO:0000256" key="4">
    <source>
        <dbReference type="ARBA" id="ARBA00022695"/>
    </source>
</evidence>
<evidence type="ECO:0000256" key="2">
    <source>
        <dbReference type="ARBA" id="ARBA00022676"/>
    </source>
</evidence>
<feature type="repeat" description="TPR" evidence="8">
    <location>
        <begin position="706"/>
        <end position="739"/>
    </location>
</feature>
<keyword evidence="6 8" id="KW-0802">TPR repeat</keyword>
<dbReference type="SUPFAM" id="SSF48452">
    <property type="entry name" value="TPR-like"/>
    <property type="match status" value="1"/>
</dbReference>
<dbReference type="SUPFAM" id="SSF56399">
    <property type="entry name" value="ADP-ribosylation"/>
    <property type="match status" value="1"/>
</dbReference>
<proteinExistence type="inferred from homology"/>
<dbReference type="Pfam" id="PF13424">
    <property type="entry name" value="TPR_12"/>
    <property type="match status" value="3"/>
</dbReference>
<dbReference type="Pfam" id="PF13374">
    <property type="entry name" value="TPR_10"/>
    <property type="match status" value="1"/>
</dbReference>
<dbReference type="SMART" id="SM00028">
    <property type="entry name" value="TPR"/>
    <property type="match status" value="8"/>
</dbReference>
<comment type="caution">
    <text evidence="10">The sequence shown here is derived from an EMBL/GenBank/DDBJ whole genome shotgun (WGS) entry which is preliminary data.</text>
</comment>
<evidence type="ECO:0000256" key="9">
    <source>
        <dbReference type="RuleBase" id="RU361228"/>
    </source>
</evidence>
<dbReference type="OrthoDB" id="9450131at2759"/>
<dbReference type="SUPFAM" id="SSF81901">
    <property type="entry name" value="HCP-like"/>
    <property type="match status" value="1"/>
</dbReference>
<dbReference type="AlphaFoldDB" id="A0A815ES62"/>
<keyword evidence="9" id="KW-0521">NADP</keyword>
<organism evidence="10 12">
    <name type="scientific">Didymodactylos carnosus</name>
    <dbReference type="NCBI Taxonomy" id="1234261"/>
    <lineage>
        <taxon>Eukaryota</taxon>
        <taxon>Metazoa</taxon>
        <taxon>Spiralia</taxon>
        <taxon>Gnathifera</taxon>
        <taxon>Rotifera</taxon>
        <taxon>Eurotatoria</taxon>
        <taxon>Bdelloidea</taxon>
        <taxon>Philodinida</taxon>
        <taxon>Philodinidae</taxon>
        <taxon>Didymodactylos</taxon>
    </lineage>
</organism>
<dbReference type="PROSITE" id="PS50293">
    <property type="entry name" value="TPR_REGION"/>
    <property type="match status" value="1"/>
</dbReference>
<sequence>MSLPYTPEARNRKNKEDFIVVWYDKNVHENQHDELRSNLREINDFCLFFSLKNECVDYIKSVNIKEKILLIISNKFVTDILSTEIHSLRQIDSIFVYGTIEPSTSASLMEQYYKLLAIVITQEDLIDNIRKTILELTRHSELFNLYNHKQKSLANLNEKSAAFLWPQLFKHILIDNTHTSQQDDNSQEDARTLMIQKCREYYRRNKAQLRNIAAFEMDYKSADAIKWYTSDTFVYKLINKALRSEDIEVLYTFRFFIVDLCSNLVEDHKIIVECEIQIPEVYRGMQMAYNDIDNLKQNIRHLVSANSFLSTSRNRNVAKKYAGSGIIKCKRRGDLHAVIFQIEIPADLKSIYSDISYASKMKDEEEVLFDLGTTFDIAAVEYDEKEENWIIRLLATDKGHEMIKHYLNYYKEQIRSTTSSGILGEVLIIIGQYEKARNYFHDLIQLNNQDYANIFYNLAYIHKCQGEYEEGLNKLKQAYDKEANKSSPSKSMLAAILDDIGCIHICNNDYDRALEYFRKALKEQITPSIFNNIGLTYMYKASNSSVTKQAKVNFKQALKYLNKALTLHTQTWPDGHPEMAVTLDNIGRVYNRSGKYDQALDYFLKALNMKENVLPDDHMDIGISSNNVGLMYDNKHDYSQSLIYYQKTLRIYEKCLPEIHPEIGTTLDNMGLAYAGLNDYDQSLNYHLKALQIKEHVEKIDSISLSSTFIHLGNVYTHQSNYAQAYDYLNKALNIHTQNGSLESSEGGKLFVHLGQMYNYKHEYLQAFDYYIKGLRIQERVLRRNHPDILLTRKYLINLKQEIIN</sequence>
<dbReference type="Proteomes" id="UP000663829">
    <property type="component" value="Unassembled WGS sequence"/>
</dbReference>
<reference evidence="10" key="1">
    <citation type="submission" date="2021-02" db="EMBL/GenBank/DDBJ databases">
        <authorList>
            <person name="Nowell W R."/>
        </authorList>
    </citation>
    <scope>NUCLEOTIDE SEQUENCE</scope>
</reference>
<evidence type="ECO:0000256" key="5">
    <source>
        <dbReference type="ARBA" id="ARBA00022737"/>
    </source>
</evidence>
<keyword evidence="12" id="KW-1185">Reference proteome</keyword>
<protein>
    <recommendedName>
        <fullName evidence="9">NAD(P)(+)--arginine ADP-ribosyltransferase</fullName>
        <ecNumber evidence="9">2.4.2.31</ecNumber>
    </recommendedName>
    <alternativeName>
        <fullName evidence="9">Mono(ADP-ribosyl)transferase</fullName>
    </alternativeName>
</protein>
<evidence type="ECO:0000256" key="1">
    <source>
        <dbReference type="ARBA" id="ARBA00009558"/>
    </source>
</evidence>
<feature type="repeat" description="TPR" evidence="8">
    <location>
        <begin position="417"/>
        <end position="450"/>
    </location>
</feature>
<evidence type="ECO:0000256" key="6">
    <source>
        <dbReference type="ARBA" id="ARBA00022803"/>
    </source>
</evidence>
<dbReference type="InterPro" id="IPR019734">
    <property type="entry name" value="TPR_rpt"/>
</dbReference>
<dbReference type="PROSITE" id="PS50005">
    <property type="entry name" value="TPR"/>
    <property type="match status" value="5"/>
</dbReference>
<feature type="repeat" description="TPR" evidence="8">
    <location>
        <begin position="664"/>
        <end position="697"/>
    </location>
</feature>
<evidence type="ECO:0000313" key="11">
    <source>
        <dbReference type="EMBL" id="CAF4163475.1"/>
    </source>
</evidence>
<keyword evidence="3 9" id="KW-0808">Transferase</keyword>
<dbReference type="Proteomes" id="UP000681722">
    <property type="component" value="Unassembled WGS sequence"/>
</dbReference>
<feature type="repeat" description="TPR" evidence="8">
    <location>
        <begin position="494"/>
        <end position="527"/>
    </location>
</feature>
<gene>
    <name evidence="10" type="ORF">GPM918_LOCUS29389</name>
    <name evidence="11" type="ORF">SRO942_LOCUS29965</name>
</gene>
<dbReference type="GO" id="GO:0106274">
    <property type="term" value="F:NAD+-protein-arginine ADP-ribosyltransferase activity"/>
    <property type="evidence" value="ECO:0007669"/>
    <property type="project" value="UniProtKB-EC"/>
</dbReference>
<keyword evidence="9" id="KW-0520">NAD</keyword>
<keyword evidence="2 9" id="KW-0328">Glycosyltransferase</keyword>
<keyword evidence="5" id="KW-0677">Repeat</keyword>
<comment type="similarity">
    <text evidence="1 9">Belongs to the Arg-specific ADP-ribosyltransferase family.</text>
</comment>
<evidence type="ECO:0000313" key="10">
    <source>
        <dbReference type="EMBL" id="CAF1319199.1"/>
    </source>
</evidence>
<dbReference type="Pfam" id="PF01129">
    <property type="entry name" value="ART"/>
    <property type="match status" value="1"/>
</dbReference>
<dbReference type="PROSITE" id="PS51996">
    <property type="entry name" value="TR_MART"/>
    <property type="match status" value="1"/>
</dbReference>
<evidence type="ECO:0000313" key="12">
    <source>
        <dbReference type="Proteomes" id="UP000663829"/>
    </source>
</evidence>
<dbReference type="PANTHER" id="PTHR45641">
    <property type="entry name" value="TETRATRICOPEPTIDE REPEAT PROTEIN (AFU_ORTHOLOGUE AFUA_6G03870)"/>
    <property type="match status" value="1"/>
</dbReference>
<keyword evidence="4" id="KW-0548">Nucleotidyltransferase</keyword>
<evidence type="ECO:0000256" key="7">
    <source>
        <dbReference type="ARBA" id="ARBA00047597"/>
    </source>
</evidence>
<dbReference type="EMBL" id="CAJOBC010046718">
    <property type="protein sequence ID" value="CAF4163475.1"/>
    <property type="molecule type" value="Genomic_DNA"/>
</dbReference>
<evidence type="ECO:0000256" key="8">
    <source>
        <dbReference type="PROSITE-ProRule" id="PRU00339"/>
    </source>
</evidence>
<feature type="repeat" description="TPR" evidence="8">
    <location>
        <begin position="580"/>
        <end position="613"/>
    </location>
</feature>
<dbReference type="InterPro" id="IPR011990">
    <property type="entry name" value="TPR-like_helical_dom_sf"/>
</dbReference>
<dbReference type="Gene3D" id="3.90.176.10">
    <property type="entry name" value="Toxin ADP-ribosyltransferase, Chain A, domain 1"/>
    <property type="match status" value="1"/>
</dbReference>
<dbReference type="PANTHER" id="PTHR45641:SF19">
    <property type="entry name" value="NEPHROCYSTIN-3"/>
    <property type="match status" value="1"/>
</dbReference>
<dbReference type="InterPro" id="IPR000768">
    <property type="entry name" value="ART"/>
</dbReference>
<dbReference type="EMBL" id="CAJNOQ010013317">
    <property type="protein sequence ID" value="CAF1319199.1"/>
    <property type="molecule type" value="Genomic_DNA"/>
</dbReference>
<accession>A0A815ES62</accession>